<keyword evidence="6" id="KW-1185">Reference proteome</keyword>
<dbReference type="Proteomes" id="UP001597362">
    <property type="component" value="Unassembled WGS sequence"/>
</dbReference>
<comment type="caution">
    <text evidence="5">The sequence shown here is derived from an EMBL/GenBank/DDBJ whole genome shotgun (WGS) entry which is preliminary data.</text>
</comment>
<evidence type="ECO:0000313" key="6">
    <source>
        <dbReference type="Proteomes" id="UP001597362"/>
    </source>
</evidence>
<name>A0ABW4YEP5_9BACL</name>
<evidence type="ECO:0000256" key="1">
    <source>
        <dbReference type="ARBA" id="ARBA00006914"/>
    </source>
</evidence>
<protein>
    <submittedName>
        <fullName evidence="5">AAA family ATPase</fullName>
    </submittedName>
</protein>
<gene>
    <name evidence="5" type="ORF">ACFSJH_00055</name>
</gene>
<dbReference type="Pfam" id="PF00004">
    <property type="entry name" value="AAA"/>
    <property type="match status" value="1"/>
</dbReference>
<accession>A0ABW4YEP5</accession>
<dbReference type="InterPro" id="IPR027417">
    <property type="entry name" value="P-loop_NTPase"/>
</dbReference>
<dbReference type="RefSeq" id="WP_377769122.1">
    <property type="nucleotide sequence ID" value="NZ_JBHUHO010000001.1"/>
</dbReference>
<organism evidence="5 6">
    <name type="scientific">Paenibacillus yanchengensis</name>
    <dbReference type="NCBI Taxonomy" id="2035833"/>
    <lineage>
        <taxon>Bacteria</taxon>
        <taxon>Bacillati</taxon>
        <taxon>Bacillota</taxon>
        <taxon>Bacilli</taxon>
        <taxon>Bacillales</taxon>
        <taxon>Paenibacillaceae</taxon>
        <taxon>Paenibacillus</taxon>
    </lineage>
</organism>
<dbReference type="Gene3D" id="3.40.50.300">
    <property type="entry name" value="P-loop containing nucleotide triphosphate hydrolases"/>
    <property type="match status" value="2"/>
</dbReference>
<dbReference type="SMART" id="SM00382">
    <property type="entry name" value="AAA"/>
    <property type="match status" value="2"/>
</dbReference>
<evidence type="ECO:0000256" key="3">
    <source>
        <dbReference type="ARBA" id="ARBA00022840"/>
    </source>
</evidence>
<feature type="domain" description="AAA+ ATPase" evidence="4">
    <location>
        <begin position="262"/>
        <end position="404"/>
    </location>
</feature>
<dbReference type="Gene3D" id="1.10.8.60">
    <property type="match status" value="1"/>
</dbReference>
<keyword evidence="3" id="KW-0067">ATP-binding</keyword>
<dbReference type="Pfam" id="PF22977">
    <property type="entry name" value="WHD"/>
    <property type="match status" value="1"/>
</dbReference>
<feature type="domain" description="AAA+ ATPase" evidence="4">
    <location>
        <begin position="534"/>
        <end position="666"/>
    </location>
</feature>
<proteinExistence type="inferred from homology"/>
<evidence type="ECO:0000313" key="5">
    <source>
        <dbReference type="EMBL" id="MFD2114147.1"/>
    </source>
</evidence>
<evidence type="ECO:0000256" key="2">
    <source>
        <dbReference type="ARBA" id="ARBA00022741"/>
    </source>
</evidence>
<dbReference type="InterPro" id="IPR050221">
    <property type="entry name" value="26S_Proteasome_ATPase"/>
</dbReference>
<comment type="similarity">
    <text evidence="1">Belongs to the AAA ATPase family.</text>
</comment>
<dbReference type="InterPro" id="IPR054472">
    <property type="entry name" value="WHD"/>
</dbReference>
<dbReference type="InterPro" id="IPR003593">
    <property type="entry name" value="AAA+_ATPase"/>
</dbReference>
<dbReference type="EMBL" id="JBHUHO010000001">
    <property type="protein sequence ID" value="MFD2114147.1"/>
    <property type="molecule type" value="Genomic_DNA"/>
</dbReference>
<dbReference type="InterPro" id="IPR003959">
    <property type="entry name" value="ATPase_AAA_core"/>
</dbReference>
<dbReference type="CDD" id="cd19481">
    <property type="entry name" value="RecA-like_protease"/>
    <property type="match status" value="1"/>
</dbReference>
<dbReference type="SUPFAM" id="SSF52540">
    <property type="entry name" value="P-loop containing nucleoside triphosphate hydrolases"/>
    <property type="match status" value="2"/>
</dbReference>
<dbReference type="PANTHER" id="PTHR23073">
    <property type="entry name" value="26S PROTEASOME REGULATORY SUBUNIT"/>
    <property type="match status" value="1"/>
</dbReference>
<keyword evidence="2" id="KW-0547">Nucleotide-binding</keyword>
<sequence length="756" mass="86536">MNSILQLSTDVVGYQSIKEWLDDELLVLDVRLEYALDNIVATGKEQAALFSGQYFSSDAAYALLNEQEYGQLELEQRMLLEQLEERIAARVAQSAALGFELPVKRLRAQFELTSSEWRALIVCFAPHYRAKYWRLYGFVHDDMTRQSVSLQLLLLMCCHTPQEYYHMLEQMLDPATALRQLLVDGVPVAGDDISVLKQPLTLHPTLIGYIQGLHVDQEIVGMHYYNRQQLIELEPLLIDEHLQQKLQRYVTEETRQRTSPKYGVVISLYGKSGSGKTLQSQHVARFLQQAYIEVDLSCAPTSLVAFRTYMEQILLEAQIKQALLVFDQLASLIEADKADSGEGVADSATAIQGIDGTTNVRWNWLLERMKRFAAPIFVHSKERLSGMMQRVQPIEVRLAAPTMEQSSMLWQQLTKREKFADLSKQEADRLAAKFRFSPGQMVSAISLAVKENSWQQAGVSEGAEVGMWLHQAAYRSIHHQLSLQANKMEHTFSWSDLILPEESLYLLQQACHRMKDRYQVMQEWGFEHILPYGRGISMMFTGPPGTGKTMSALIMAKEMDAELYRVDLSRVVSKYIGETEKNLRAIFDQAQQSGAILFFDEADALFGKRSEVKDAHDKYANMETAFLLQKMEEYDGLTILASNLSQHLDEAFMRRIQFIIKFPFPDKQQREQLWRSAIPQHMQNETIDFTFLAETFELSGGPIKNIILTAAYLAAHEQQSTIEMKHFVEAAIQEYKKSGKLLLRDRLGVYGQYWRG</sequence>
<evidence type="ECO:0000259" key="4">
    <source>
        <dbReference type="SMART" id="SM00382"/>
    </source>
</evidence>
<reference evidence="6" key="1">
    <citation type="journal article" date="2019" name="Int. J. Syst. Evol. Microbiol.">
        <title>The Global Catalogue of Microorganisms (GCM) 10K type strain sequencing project: providing services to taxonomists for standard genome sequencing and annotation.</title>
        <authorList>
            <consortium name="The Broad Institute Genomics Platform"/>
            <consortium name="The Broad Institute Genome Sequencing Center for Infectious Disease"/>
            <person name="Wu L."/>
            <person name="Ma J."/>
        </authorList>
    </citation>
    <scope>NUCLEOTIDE SEQUENCE [LARGE SCALE GENOMIC DNA]</scope>
    <source>
        <strain evidence="6">GH52</strain>
    </source>
</reference>